<dbReference type="EMBL" id="CP049863">
    <property type="protein sequence ID" value="QIK64540.1"/>
    <property type="molecule type" value="Genomic_DNA"/>
</dbReference>
<gene>
    <name evidence="1" type="ORF">G7068_15955</name>
</gene>
<reference evidence="1 2" key="1">
    <citation type="submission" date="2020-03" db="EMBL/GenBank/DDBJ databases">
        <title>Leucobacter sp. nov., isolated from beetles.</title>
        <authorList>
            <person name="Hyun D.-W."/>
            <person name="Bae J.-W."/>
        </authorList>
    </citation>
    <scope>NUCLEOTIDE SEQUENCE [LARGE SCALE GENOMIC DNA]</scope>
    <source>
        <strain evidence="1 2">HDW9C</strain>
    </source>
</reference>
<dbReference type="AlphaFoldDB" id="A0A6G7XIW5"/>
<dbReference type="Proteomes" id="UP000502677">
    <property type="component" value="Chromosome"/>
</dbReference>
<sequence>MSAKPEIEFKTVSPNAPDPIRQLIDYTSDLVRELSENPIVVEVFGFGDDLNRFTEIREALARKGIYA</sequence>
<proteinExistence type="predicted"/>
<evidence type="ECO:0000313" key="1">
    <source>
        <dbReference type="EMBL" id="QIK64540.1"/>
    </source>
</evidence>
<evidence type="ECO:0000313" key="2">
    <source>
        <dbReference type="Proteomes" id="UP000502677"/>
    </source>
</evidence>
<protein>
    <submittedName>
        <fullName evidence="1">Uncharacterized protein</fullName>
    </submittedName>
</protein>
<dbReference type="KEGG" id="lvi:G7068_15955"/>
<organism evidence="1 2">
    <name type="scientific">Leucobacter viscericola</name>
    <dbReference type="NCBI Taxonomy" id="2714935"/>
    <lineage>
        <taxon>Bacteria</taxon>
        <taxon>Bacillati</taxon>
        <taxon>Actinomycetota</taxon>
        <taxon>Actinomycetes</taxon>
        <taxon>Micrococcales</taxon>
        <taxon>Microbacteriaceae</taxon>
        <taxon>Leucobacter</taxon>
    </lineage>
</organism>
<dbReference type="RefSeq" id="WP_166292872.1">
    <property type="nucleotide sequence ID" value="NZ_CP049863.1"/>
</dbReference>
<accession>A0A6G7XIW5</accession>
<name>A0A6G7XIW5_9MICO</name>
<keyword evidence="2" id="KW-1185">Reference proteome</keyword>